<dbReference type="AlphaFoldDB" id="A0A4R1M052"/>
<evidence type="ECO:0000313" key="3">
    <source>
        <dbReference type="Proteomes" id="UP000294616"/>
    </source>
</evidence>
<keyword evidence="3" id="KW-1185">Reference proteome</keyword>
<proteinExistence type="predicted"/>
<accession>A0A4R1M052</accession>
<name>A0A4R1M052_9SPHI</name>
<reference evidence="2 3" key="1">
    <citation type="submission" date="2019-03" db="EMBL/GenBank/DDBJ databases">
        <title>Genomic Encyclopedia of Archaeal and Bacterial Type Strains, Phase II (KMG-II): from individual species to whole genera.</title>
        <authorList>
            <person name="Goeker M."/>
        </authorList>
    </citation>
    <scope>NUCLEOTIDE SEQUENCE [LARGE SCALE GENOMIC DNA]</scope>
    <source>
        <strain evidence="2 3">DSM 22554</strain>
    </source>
</reference>
<sequence length="138" mass="15986">MILSRNKLYSIMFIACIAGYTWLYFVLSNERSESKQVQVCLIKQFTNIPCPSCGSTRSIILLTKGNFLQALNMNPMGVIIAFIMLLSPIWIIADLITRKKTFFDFYLKIESYLKRPRYAIPLILLVIINWIWNIAKGL</sequence>
<dbReference type="Proteomes" id="UP000294616">
    <property type="component" value="Unassembled WGS sequence"/>
</dbReference>
<dbReference type="InterPro" id="IPR021215">
    <property type="entry name" value="DUF2752"/>
</dbReference>
<keyword evidence="1" id="KW-0472">Membrane</keyword>
<evidence type="ECO:0000313" key="2">
    <source>
        <dbReference type="EMBL" id="TCK85246.1"/>
    </source>
</evidence>
<feature type="transmembrane region" description="Helical" evidence="1">
    <location>
        <begin position="76"/>
        <end position="97"/>
    </location>
</feature>
<dbReference type="OrthoDB" id="9815897at2"/>
<comment type="caution">
    <text evidence="2">The sequence shown here is derived from an EMBL/GenBank/DDBJ whole genome shotgun (WGS) entry which is preliminary data.</text>
</comment>
<keyword evidence="1" id="KW-1133">Transmembrane helix</keyword>
<dbReference type="Pfam" id="PF10825">
    <property type="entry name" value="DUF2752"/>
    <property type="match status" value="1"/>
</dbReference>
<gene>
    <name evidence="2" type="ORF">C8N28_0547</name>
</gene>
<feature type="transmembrane region" description="Helical" evidence="1">
    <location>
        <begin position="7"/>
        <end position="27"/>
    </location>
</feature>
<feature type="transmembrane region" description="Helical" evidence="1">
    <location>
        <begin position="118"/>
        <end position="135"/>
    </location>
</feature>
<evidence type="ECO:0000256" key="1">
    <source>
        <dbReference type="SAM" id="Phobius"/>
    </source>
</evidence>
<dbReference type="EMBL" id="SMGO01000001">
    <property type="protein sequence ID" value="TCK85246.1"/>
    <property type="molecule type" value="Genomic_DNA"/>
</dbReference>
<keyword evidence="1" id="KW-0812">Transmembrane</keyword>
<protein>
    <submittedName>
        <fullName evidence="2">Uncharacterized protein DUF2752</fullName>
    </submittedName>
</protein>
<organism evidence="2 3">
    <name type="scientific">Albibacterium bauzanense</name>
    <dbReference type="NCBI Taxonomy" id="653929"/>
    <lineage>
        <taxon>Bacteria</taxon>
        <taxon>Pseudomonadati</taxon>
        <taxon>Bacteroidota</taxon>
        <taxon>Sphingobacteriia</taxon>
        <taxon>Sphingobacteriales</taxon>
        <taxon>Sphingobacteriaceae</taxon>
        <taxon>Albibacterium</taxon>
    </lineage>
</organism>